<dbReference type="STRING" id="1156394.T0QPI1"/>
<dbReference type="Gene3D" id="6.10.140.530">
    <property type="match status" value="1"/>
</dbReference>
<dbReference type="EMBL" id="JH767137">
    <property type="protein sequence ID" value="EQC40004.1"/>
    <property type="molecule type" value="Genomic_DNA"/>
</dbReference>
<protein>
    <recommendedName>
        <fullName evidence="1">Helicase-associated domain-containing protein</fullName>
    </recommendedName>
</protein>
<name>T0QPI1_SAPDV</name>
<dbReference type="OrthoDB" id="66498at2759"/>
<dbReference type="Pfam" id="PF03457">
    <property type="entry name" value="HA"/>
    <property type="match status" value="2"/>
</dbReference>
<dbReference type="OMA" id="GRTIIAW"/>
<dbReference type="PANTHER" id="PTHR37066:SF1">
    <property type="entry name" value="LNS2_PITP DOMAIN-CONTAINING PROTEIN"/>
    <property type="match status" value="1"/>
</dbReference>
<accession>T0QPI1</accession>
<dbReference type="InParanoid" id="T0QPI1"/>
<feature type="domain" description="Helicase-associated" evidence="1">
    <location>
        <begin position="126"/>
        <end position="194"/>
    </location>
</feature>
<feature type="domain" description="Helicase-associated" evidence="1">
    <location>
        <begin position="43"/>
        <end position="116"/>
    </location>
</feature>
<proteinExistence type="predicted"/>
<dbReference type="InterPro" id="IPR005114">
    <property type="entry name" value="Helicase_assoc"/>
</dbReference>
<evidence type="ECO:0000313" key="3">
    <source>
        <dbReference type="Proteomes" id="UP000030762"/>
    </source>
</evidence>
<dbReference type="VEuPathDB" id="FungiDB:SDRG_02664"/>
<reference evidence="2 3" key="1">
    <citation type="submission" date="2012-04" db="EMBL/GenBank/DDBJ databases">
        <title>The Genome Sequence of Saprolegnia declina VS20.</title>
        <authorList>
            <consortium name="The Broad Institute Genome Sequencing Platform"/>
            <person name="Russ C."/>
            <person name="Nusbaum C."/>
            <person name="Tyler B."/>
            <person name="van West P."/>
            <person name="Dieguez-Uribeondo J."/>
            <person name="de Bruijn I."/>
            <person name="Tripathy S."/>
            <person name="Jiang R."/>
            <person name="Young S.K."/>
            <person name="Zeng Q."/>
            <person name="Gargeya S."/>
            <person name="Fitzgerald M."/>
            <person name="Haas B."/>
            <person name="Abouelleil A."/>
            <person name="Alvarado L."/>
            <person name="Arachchi H.M."/>
            <person name="Berlin A."/>
            <person name="Chapman S.B."/>
            <person name="Goldberg J."/>
            <person name="Griggs A."/>
            <person name="Gujja S."/>
            <person name="Hansen M."/>
            <person name="Howarth C."/>
            <person name="Imamovic A."/>
            <person name="Larimer J."/>
            <person name="McCowen C."/>
            <person name="Montmayeur A."/>
            <person name="Murphy C."/>
            <person name="Neiman D."/>
            <person name="Pearson M."/>
            <person name="Priest M."/>
            <person name="Roberts A."/>
            <person name="Saif S."/>
            <person name="Shea T."/>
            <person name="Sisk P."/>
            <person name="Sykes S."/>
            <person name="Wortman J."/>
            <person name="Nusbaum C."/>
            <person name="Birren B."/>
        </authorList>
    </citation>
    <scope>NUCLEOTIDE SEQUENCE [LARGE SCALE GENOMIC DNA]</scope>
    <source>
        <strain evidence="2 3">VS20</strain>
    </source>
</reference>
<gene>
    <name evidence="2" type="ORF">SDRG_02664</name>
</gene>
<dbReference type="GeneID" id="19943391"/>
<keyword evidence="3" id="KW-1185">Reference proteome</keyword>
<dbReference type="PANTHER" id="PTHR37066">
    <property type="entry name" value="HELICASE-ASSOCIATED"/>
    <property type="match status" value="1"/>
</dbReference>
<evidence type="ECO:0000259" key="1">
    <source>
        <dbReference type="Pfam" id="PF03457"/>
    </source>
</evidence>
<dbReference type="RefSeq" id="XP_008606478.1">
    <property type="nucleotide sequence ID" value="XM_008608256.1"/>
</dbReference>
<evidence type="ECO:0000313" key="2">
    <source>
        <dbReference type="EMBL" id="EQC40004.1"/>
    </source>
</evidence>
<dbReference type="Proteomes" id="UP000030762">
    <property type="component" value="Unassembled WGS sequence"/>
</dbReference>
<sequence>MLRNAVATLVRRCPQLVQPQRLRTHITTAATSLVPKLQVKPQRKAWATTVLALERYKELHGHLQVPQSFKVEPSMRATWPEETWDLALGRVVNNLRTQWRRNVLSSTQKHDLERLAFPFTGRTIIAWSTKLLALKTFRALEGHVNVPIAFIVPSDDVWPPVLHRMKLGKVVNAIRNQVESLPAHEKNQLDALGFVWSSWERSWDAKLLALETYHRRFNELHVPRDFVVPKGDASWPEETWGIRLGLAVNNIRGRPERLTLGQLDALASLGFPWDATEISFAVRVRGWKIYESLHDTNVVPDDFVVPPNDPAWPVNLQGVALGKLIQAMRHKPERLTVDELLELHELGYLMKT</sequence>
<dbReference type="AlphaFoldDB" id="T0QPI1"/>
<organism evidence="2 3">
    <name type="scientific">Saprolegnia diclina (strain VS20)</name>
    <dbReference type="NCBI Taxonomy" id="1156394"/>
    <lineage>
        <taxon>Eukaryota</taxon>
        <taxon>Sar</taxon>
        <taxon>Stramenopiles</taxon>
        <taxon>Oomycota</taxon>
        <taxon>Saprolegniomycetes</taxon>
        <taxon>Saprolegniales</taxon>
        <taxon>Saprolegniaceae</taxon>
        <taxon>Saprolegnia</taxon>
    </lineage>
</organism>